<keyword evidence="2" id="KW-1185">Reference proteome</keyword>
<dbReference type="OMA" id="NCHAYLA"/>
<evidence type="ECO:0000313" key="1">
    <source>
        <dbReference type="EMBL" id="VDK87484.1"/>
    </source>
</evidence>
<name>A0A3P6VC64_LITSI</name>
<accession>A0A3P6VC64</accession>
<dbReference type="AlphaFoldDB" id="A0A3P6VC64"/>
<protein>
    <submittedName>
        <fullName evidence="1">Uncharacterized protein</fullName>
    </submittedName>
</protein>
<dbReference type="EMBL" id="UYRX01000976">
    <property type="protein sequence ID" value="VDK87484.1"/>
    <property type="molecule type" value="Genomic_DNA"/>
</dbReference>
<organism evidence="1 2">
    <name type="scientific">Litomosoides sigmodontis</name>
    <name type="common">Filarial nematode worm</name>
    <dbReference type="NCBI Taxonomy" id="42156"/>
    <lineage>
        <taxon>Eukaryota</taxon>
        <taxon>Metazoa</taxon>
        <taxon>Ecdysozoa</taxon>
        <taxon>Nematoda</taxon>
        <taxon>Chromadorea</taxon>
        <taxon>Rhabditida</taxon>
        <taxon>Spirurina</taxon>
        <taxon>Spiruromorpha</taxon>
        <taxon>Filarioidea</taxon>
        <taxon>Onchocercidae</taxon>
        <taxon>Litomosoides</taxon>
    </lineage>
</organism>
<gene>
    <name evidence="1" type="ORF">NLS_LOCUS8174</name>
</gene>
<evidence type="ECO:0000313" key="2">
    <source>
        <dbReference type="Proteomes" id="UP000277928"/>
    </source>
</evidence>
<sequence length="133" mass="14715">MTFPAHAFSTATPSTAWPALLSSLYPLPPYVTVPNQSGLDCASVRKLCEQNCHAYLAAHSGVAAEDRSKRKQRRNRTTFNQQQLLQTTVLANEVKIIREPNIRIEMNFAPRIVPGLTASFSFTKVLEANSLQG</sequence>
<proteinExistence type="predicted"/>
<reference evidence="1 2" key="1">
    <citation type="submission" date="2018-08" db="EMBL/GenBank/DDBJ databases">
        <authorList>
            <person name="Laetsch R D."/>
            <person name="Stevens L."/>
            <person name="Kumar S."/>
            <person name="Blaxter L. M."/>
        </authorList>
    </citation>
    <scope>NUCLEOTIDE SEQUENCE [LARGE SCALE GENOMIC DNA]</scope>
</reference>
<dbReference type="Proteomes" id="UP000277928">
    <property type="component" value="Unassembled WGS sequence"/>
</dbReference>